<dbReference type="AlphaFoldDB" id="A0A0K1ES92"/>
<dbReference type="GO" id="GO:0005886">
    <property type="term" value="C:plasma membrane"/>
    <property type="evidence" value="ECO:0007669"/>
    <property type="project" value="InterPro"/>
</dbReference>
<keyword evidence="7" id="KW-1185">Reference proteome</keyword>
<evidence type="ECO:0000256" key="3">
    <source>
        <dbReference type="ARBA" id="ARBA00022989"/>
    </source>
</evidence>
<dbReference type="EMBL" id="CP012159">
    <property type="protein sequence ID" value="AKT43800.1"/>
    <property type="molecule type" value="Genomic_DNA"/>
</dbReference>
<proteinExistence type="inferred from homology"/>
<dbReference type="HAMAP" id="MF_01361">
    <property type="entry name" value="UPF0391"/>
    <property type="match status" value="1"/>
</dbReference>
<dbReference type="KEGG" id="ccro:CMC5_080370"/>
<evidence type="ECO:0000256" key="4">
    <source>
        <dbReference type="ARBA" id="ARBA00023136"/>
    </source>
</evidence>
<gene>
    <name evidence="6" type="ORF">CMC5_080370</name>
</gene>
<keyword evidence="4 5" id="KW-0472">Membrane</keyword>
<sequence>MGILKWALIFAVAALVAAVFGFGGMAEGFADIAQFLFVAFVVVAVIIGVLGLRAIKRVT</sequence>
<evidence type="ECO:0000313" key="6">
    <source>
        <dbReference type="EMBL" id="AKT43800.1"/>
    </source>
</evidence>
<evidence type="ECO:0000256" key="2">
    <source>
        <dbReference type="ARBA" id="ARBA00022692"/>
    </source>
</evidence>
<accession>A0A0K1ES92</accession>
<feature type="transmembrane region" description="Helical" evidence="5">
    <location>
        <begin position="32"/>
        <end position="55"/>
    </location>
</feature>
<evidence type="ECO:0000256" key="1">
    <source>
        <dbReference type="ARBA" id="ARBA00022475"/>
    </source>
</evidence>
<name>A0A0K1ES92_CHOCO</name>
<keyword evidence="3 5" id="KW-1133">Transmembrane helix</keyword>
<evidence type="ECO:0000256" key="5">
    <source>
        <dbReference type="SAM" id="Phobius"/>
    </source>
</evidence>
<dbReference type="Pfam" id="PF07043">
    <property type="entry name" value="DUF1328"/>
    <property type="match status" value="1"/>
</dbReference>
<dbReference type="RefSeq" id="WP_050435217.1">
    <property type="nucleotide sequence ID" value="NZ_CP012159.1"/>
</dbReference>
<dbReference type="Proteomes" id="UP000067626">
    <property type="component" value="Chromosome"/>
</dbReference>
<evidence type="ECO:0000313" key="7">
    <source>
        <dbReference type="Proteomes" id="UP000067626"/>
    </source>
</evidence>
<keyword evidence="1" id="KW-1003">Cell membrane</keyword>
<reference evidence="6 7" key="1">
    <citation type="submission" date="2015-07" db="EMBL/GenBank/DDBJ databases">
        <title>Genome analysis of myxobacterium Chondromyces crocatus Cm c5 reveals a high potential for natural compound synthesis and the genetic basis for the loss of fruiting body formation.</title>
        <authorList>
            <person name="Zaburannyi N."/>
            <person name="Bunk B."/>
            <person name="Maier J."/>
            <person name="Overmann J."/>
            <person name="Mueller R."/>
        </authorList>
    </citation>
    <scope>NUCLEOTIDE SEQUENCE [LARGE SCALE GENOMIC DNA]</scope>
    <source>
        <strain evidence="6 7">Cm c5</strain>
    </source>
</reference>
<organism evidence="6 7">
    <name type="scientific">Chondromyces crocatus</name>
    <dbReference type="NCBI Taxonomy" id="52"/>
    <lineage>
        <taxon>Bacteria</taxon>
        <taxon>Pseudomonadati</taxon>
        <taxon>Myxococcota</taxon>
        <taxon>Polyangia</taxon>
        <taxon>Polyangiales</taxon>
        <taxon>Polyangiaceae</taxon>
        <taxon>Chondromyces</taxon>
    </lineage>
</organism>
<dbReference type="InterPro" id="IPR009760">
    <property type="entry name" value="DUF1328"/>
</dbReference>
<feature type="transmembrane region" description="Helical" evidence="5">
    <location>
        <begin position="7"/>
        <end position="26"/>
    </location>
</feature>
<dbReference type="PIRSF" id="PIRSF036466">
    <property type="entry name" value="UCP036466"/>
    <property type="match status" value="1"/>
</dbReference>
<protein>
    <submittedName>
        <fullName evidence="6">Membrane protein</fullName>
    </submittedName>
</protein>
<keyword evidence="2 5" id="KW-0812">Transmembrane</keyword>